<feature type="domain" description="Ternary complex factor MIP1 leucine-zipper" evidence="3">
    <location>
        <begin position="86"/>
        <end position="145"/>
    </location>
</feature>
<evidence type="ECO:0000259" key="2">
    <source>
        <dbReference type="Pfam" id="PF04784"/>
    </source>
</evidence>
<evidence type="ECO:0000313" key="5">
    <source>
        <dbReference type="Proteomes" id="UP000006882"/>
    </source>
</evidence>
<dbReference type="AlphaFoldDB" id="M5WEY5"/>
<dbReference type="InterPro" id="IPR006869">
    <property type="entry name" value="DUF547"/>
</dbReference>
<keyword evidence="5" id="KW-1185">Reference proteome</keyword>
<name>M5WEY5_PRUPE</name>
<dbReference type="Proteomes" id="UP000006882">
    <property type="component" value="Chromosome G5"/>
</dbReference>
<sequence>MVGFMCNIAEEKEKFEEQAGGMRENVDSGARSAVHAQHRRSKSASDRNLNVPRSRVSAKKDQNETQVSSPSTSASRGQSPWHDNLIKQLQLHLQQEKSMRHMLKGAMGRASSTRSPGHRHFSVQTKELISEIEVLEEEVANLEQHHCISRPPSEQNSGVASPAHMKNGSRKHPSIISSAFCSSKKILVEQLERVNVPLMELHAQIAFWINTYNALVMHAYLAYGPPHSSLRKLALFHKAAYNIGGQWLETLLSTAWRKKFGEDRQLRNSKLGLLVSEPLVCFALCTGAFSDPALKVYTALNVRDELEEAKEEFIKANVVILERFAREASFGSDDLLKWVSENADKKLNDSIHKCIDSKSSKKASQIIEWVPYNSRFQYVFSKELSERPWWLLFIPNAGRC</sequence>
<accession>M5WEY5</accession>
<dbReference type="PANTHER" id="PTHR23054:SF26">
    <property type="entry name" value="ELECTRON TRANSPORTER"/>
    <property type="match status" value="1"/>
</dbReference>
<dbReference type="InterPro" id="IPR025757">
    <property type="entry name" value="MIP1_Leuzipper"/>
</dbReference>
<dbReference type="OMA" id="YNIGGQW"/>
<dbReference type="Gramene" id="ONI06447">
    <property type="protein sequence ID" value="ONI06447"/>
    <property type="gene ID" value="PRUPE_5G061100"/>
</dbReference>
<feature type="region of interest" description="Disordered" evidence="1">
    <location>
        <begin position="16"/>
        <end position="80"/>
    </location>
</feature>
<dbReference type="EMBL" id="CM007655">
    <property type="protein sequence ID" value="ONI06447.1"/>
    <property type="molecule type" value="Genomic_DNA"/>
</dbReference>
<dbReference type="Pfam" id="PF14389">
    <property type="entry name" value="Lzipper-MIP1"/>
    <property type="match status" value="1"/>
</dbReference>
<feature type="region of interest" description="Disordered" evidence="1">
    <location>
        <begin position="148"/>
        <end position="171"/>
    </location>
</feature>
<evidence type="ECO:0000259" key="3">
    <source>
        <dbReference type="Pfam" id="PF14389"/>
    </source>
</evidence>
<protein>
    <recommendedName>
        <fullName evidence="6">DUF547 domain-containing protein</fullName>
    </recommendedName>
</protein>
<evidence type="ECO:0008006" key="6">
    <source>
        <dbReference type="Google" id="ProtNLM"/>
    </source>
</evidence>
<reference evidence="4 5" key="1">
    <citation type="journal article" date="2013" name="Nat. Genet.">
        <title>The high-quality draft genome of peach (Prunus persica) identifies unique patterns of genetic diversity, domestication and genome evolution.</title>
        <authorList>
            <consortium name="International Peach Genome Initiative"/>
            <person name="Verde I."/>
            <person name="Abbott A.G."/>
            <person name="Scalabrin S."/>
            <person name="Jung S."/>
            <person name="Shu S."/>
            <person name="Marroni F."/>
            <person name="Zhebentyayeva T."/>
            <person name="Dettori M.T."/>
            <person name="Grimwood J."/>
            <person name="Cattonaro F."/>
            <person name="Zuccolo A."/>
            <person name="Rossini L."/>
            <person name="Jenkins J."/>
            <person name="Vendramin E."/>
            <person name="Meisel L.A."/>
            <person name="Decroocq V."/>
            <person name="Sosinski B."/>
            <person name="Prochnik S."/>
            <person name="Mitros T."/>
            <person name="Policriti A."/>
            <person name="Cipriani G."/>
            <person name="Dondini L."/>
            <person name="Ficklin S."/>
            <person name="Goodstein D.M."/>
            <person name="Xuan P."/>
            <person name="Del Fabbro C."/>
            <person name="Aramini V."/>
            <person name="Copetti D."/>
            <person name="Gonzalez S."/>
            <person name="Horner D.S."/>
            <person name="Falchi R."/>
            <person name="Lucas S."/>
            <person name="Mica E."/>
            <person name="Maldonado J."/>
            <person name="Lazzari B."/>
            <person name="Bielenberg D."/>
            <person name="Pirona R."/>
            <person name="Miculan M."/>
            <person name="Barakat A."/>
            <person name="Testolin R."/>
            <person name="Stella A."/>
            <person name="Tartarini S."/>
            <person name="Tonutti P."/>
            <person name="Arus P."/>
            <person name="Orellana A."/>
            <person name="Wells C."/>
            <person name="Main D."/>
            <person name="Vizzotto G."/>
            <person name="Silva H."/>
            <person name="Salamini F."/>
            <person name="Schmutz J."/>
            <person name="Morgante M."/>
            <person name="Rokhsar D.S."/>
        </authorList>
    </citation>
    <scope>NUCLEOTIDE SEQUENCE [LARGE SCALE GENOMIC DNA]</scope>
    <source>
        <strain evidence="5">cv. Nemared</strain>
    </source>
</reference>
<dbReference type="HOGENOM" id="CLU_019670_0_1_1"/>
<feature type="compositionally biased region" description="Polar residues" evidence="1">
    <location>
        <begin position="64"/>
        <end position="78"/>
    </location>
</feature>
<organism evidence="4 5">
    <name type="scientific">Prunus persica</name>
    <name type="common">Peach</name>
    <name type="synonym">Amygdalus persica</name>
    <dbReference type="NCBI Taxonomy" id="3760"/>
    <lineage>
        <taxon>Eukaryota</taxon>
        <taxon>Viridiplantae</taxon>
        <taxon>Streptophyta</taxon>
        <taxon>Embryophyta</taxon>
        <taxon>Tracheophyta</taxon>
        <taxon>Spermatophyta</taxon>
        <taxon>Magnoliopsida</taxon>
        <taxon>eudicotyledons</taxon>
        <taxon>Gunneridae</taxon>
        <taxon>Pentapetalae</taxon>
        <taxon>rosids</taxon>
        <taxon>fabids</taxon>
        <taxon>Rosales</taxon>
        <taxon>Rosaceae</taxon>
        <taxon>Amygdaloideae</taxon>
        <taxon>Amygdaleae</taxon>
        <taxon>Prunus</taxon>
    </lineage>
</organism>
<feature type="domain" description="DUF547" evidence="2">
    <location>
        <begin position="202"/>
        <end position="314"/>
    </location>
</feature>
<gene>
    <name evidence="4" type="ORF">PRUPE_5G061100</name>
</gene>
<dbReference type="eggNOG" id="ENOG502QQTA">
    <property type="taxonomic scope" value="Eukaryota"/>
</dbReference>
<evidence type="ECO:0000313" key="4">
    <source>
        <dbReference type="EMBL" id="ONI06447.1"/>
    </source>
</evidence>
<dbReference type="PANTHER" id="PTHR23054">
    <property type="entry name" value="TERNARY COMPLEX FACTOR MIP1, LEUCINE-ZIPPER-RELATED"/>
    <property type="match status" value="1"/>
</dbReference>
<evidence type="ECO:0000256" key="1">
    <source>
        <dbReference type="SAM" id="MobiDB-lite"/>
    </source>
</evidence>
<proteinExistence type="predicted"/>
<dbReference type="Pfam" id="PF04784">
    <property type="entry name" value="DUF547"/>
    <property type="match status" value="1"/>
</dbReference>
<dbReference type="STRING" id="3760.M5WEY5"/>